<accession>A0A4R8LHQ1</accession>
<evidence type="ECO:0000256" key="1">
    <source>
        <dbReference type="SAM" id="MobiDB-lite"/>
    </source>
</evidence>
<reference evidence="3 4" key="1">
    <citation type="submission" date="2019-03" db="EMBL/GenBank/DDBJ databases">
        <title>Genomic Encyclopedia of Type Strains, Phase III (KMG-III): the genomes of soil and plant-associated and newly described type strains.</title>
        <authorList>
            <person name="Whitman W."/>
        </authorList>
    </citation>
    <scope>NUCLEOTIDE SEQUENCE [LARGE SCALE GENOMIC DNA]</scope>
    <source>
        <strain evidence="3 4">LMG 29544</strain>
    </source>
</reference>
<organism evidence="3 4">
    <name type="scientific">Paraburkholderia rhizosphaerae</name>
    <dbReference type="NCBI Taxonomy" id="480658"/>
    <lineage>
        <taxon>Bacteria</taxon>
        <taxon>Pseudomonadati</taxon>
        <taxon>Pseudomonadota</taxon>
        <taxon>Betaproteobacteria</taxon>
        <taxon>Burkholderiales</taxon>
        <taxon>Burkholderiaceae</taxon>
        <taxon>Paraburkholderia</taxon>
    </lineage>
</organism>
<dbReference type="Proteomes" id="UP000295509">
    <property type="component" value="Unassembled WGS sequence"/>
</dbReference>
<evidence type="ECO:0000313" key="4">
    <source>
        <dbReference type="Proteomes" id="UP000295509"/>
    </source>
</evidence>
<feature type="region of interest" description="Disordered" evidence="1">
    <location>
        <begin position="514"/>
        <end position="650"/>
    </location>
</feature>
<feature type="transmembrane region" description="Helical" evidence="2">
    <location>
        <begin position="311"/>
        <end position="331"/>
    </location>
</feature>
<feature type="compositionally biased region" description="Polar residues" evidence="1">
    <location>
        <begin position="530"/>
        <end position="555"/>
    </location>
</feature>
<proteinExistence type="predicted"/>
<evidence type="ECO:0000256" key="2">
    <source>
        <dbReference type="SAM" id="Phobius"/>
    </source>
</evidence>
<sequence length="650" mass="69045">MSDIYASSSQNSAPHLRTDLDPPSTVMPDHKTSSSAKQHGYVLEDLPARPPSSQHHSTTRSHSRAGTPPPSSHHMIAAAPGNADIEALRSHLHDELKTAGHTGSSSADLDKPLTELFDSLDKELVDHSKDDDSDATRSLREFIDHGELRHVSAPPAGPSHKSDVIRTARHPGDASVHTDVDVDALVRDAHSLLSATPTREERAFAICLAFVNKYGAQIFANKDFTSQAAKTFESILNVAVRNSLAVVVPTTLRQLLSYGIENALTDAGANNNTRTAIATLTTLLPVMLLMMGLARDKMHGTETAASQRSRLIMAGGALLATVLGIAFGQMAPSASQILAFTCYTFMRDIVVQSRLRLNNLNAGDNPPSKLHFALISLVYGIDQFLVNLGMSKLASPSGPSAFIAGAGIQGSHALIRGGLNGAGESVEDVAFGGIGAALDRKTLQLRTTDAGYQRHNVINGALGPFPVRSAFLDMSIIGSNIISQYVRDPTKQEYLNNLYFFALTAILYEPFANASSGQPQPPATQDPDTGSQHGSDVVYTSHNQNWTRPNSTRSMALSDLREGERPGSRGASIEDAPIDDAPPVDSASVGAANSGNVHDTEAGTEFVDPQYLPSQDPPALPPSPRPSISRNSIKTSSSSKSAEDSGTPPA</sequence>
<feature type="transmembrane region" description="Helical" evidence="2">
    <location>
        <begin position="275"/>
        <end position="291"/>
    </location>
</feature>
<feature type="compositionally biased region" description="Low complexity" evidence="1">
    <location>
        <begin position="626"/>
        <end position="640"/>
    </location>
</feature>
<gene>
    <name evidence="3" type="ORF">BX592_120126</name>
</gene>
<dbReference type="AlphaFoldDB" id="A0A4R8LHQ1"/>
<keyword evidence="2" id="KW-0812">Transmembrane</keyword>
<feature type="compositionally biased region" description="Polar residues" evidence="1">
    <location>
        <begin position="1"/>
        <end position="13"/>
    </location>
</feature>
<dbReference type="EMBL" id="SORE01000020">
    <property type="protein sequence ID" value="TDY42762.1"/>
    <property type="molecule type" value="Genomic_DNA"/>
</dbReference>
<evidence type="ECO:0000313" key="3">
    <source>
        <dbReference type="EMBL" id="TDY42762.1"/>
    </source>
</evidence>
<keyword evidence="4" id="KW-1185">Reference proteome</keyword>
<keyword evidence="2" id="KW-0472">Membrane</keyword>
<keyword evidence="2" id="KW-1133">Transmembrane helix</keyword>
<protein>
    <submittedName>
        <fullName evidence="3">Uncharacterized protein</fullName>
    </submittedName>
</protein>
<comment type="caution">
    <text evidence="3">The sequence shown here is derived from an EMBL/GenBank/DDBJ whole genome shotgun (WGS) entry which is preliminary data.</text>
</comment>
<feature type="compositionally biased region" description="Pro residues" evidence="1">
    <location>
        <begin position="615"/>
        <end position="625"/>
    </location>
</feature>
<feature type="region of interest" description="Disordered" evidence="1">
    <location>
        <begin position="1"/>
        <end position="77"/>
    </location>
</feature>
<name>A0A4R8LHQ1_9BURK</name>